<comment type="function">
    <text evidence="8">Negatively regulates transcription of bacterial ribonucleotide reductase nrd genes and operons by binding to NrdR-boxes.</text>
</comment>
<proteinExistence type="inferred from homology"/>
<keyword evidence="1 8" id="KW-0678">Repressor</keyword>
<evidence type="ECO:0000256" key="8">
    <source>
        <dbReference type="HAMAP-Rule" id="MF_00440"/>
    </source>
</evidence>
<evidence type="ECO:0000259" key="10">
    <source>
        <dbReference type="PROSITE" id="PS51161"/>
    </source>
</evidence>
<evidence type="ECO:0000256" key="4">
    <source>
        <dbReference type="ARBA" id="ARBA00022840"/>
    </source>
</evidence>
<keyword evidence="5 8" id="KW-0805">Transcription regulation</keyword>
<evidence type="ECO:0000256" key="7">
    <source>
        <dbReference type="ARBA" id="ARBA00023163"/>
    </source>
</evidence>
<accession>E4L7H7</accession>
<dbReference type="PROSITE" id="PS51161">
    <property type="entry name" value="ATP_CONE"/>
    <property type="match status" value="1"/>
</dbReference>
<evidence type="ECO:0000256" key="5">
    <source>
        <dbReference type="ARBA" id="ARBA00023015"/>
    </source>
</evidence>
<dbReference type="PANTHER" id="PTHR30455:SF2">
    <property type="entry name" value="TRANSCRIPTIONAL REPRESSOR NRDR"/>
    <property type="match status" value="1"/>
</dbReference>
<comment type="caution">
    <text evidence="11">The sequence shown here is derived from an EMBL/GenBank/DDBJ whole genome shotgun (WGS) entry which is preliminary data.</text>
</comment>
<dbReference type="RefSeq" id="WP_007553906.1">
    <property type="nucleotide sequence ID" value="NZ_AENT01000004.1"/>
</dbReference>
<comment type="cofactor">
    <cofactor evidence="8">
        <name>Zn(2+)</name>
        <dbReference type="ChEBI" id="CHEBI:29105"/>
    </cofactor>
    <text evidence="8">Binds 1 zinc ion.</text>
</comment>
<dbReference type="Pfam" id="PF03477">
    <property type="entry name" value="ATP-cone"/>
    <property type="match status" value="1"/>
</dbReference>
<evidence type="ECO:0000256" key="3">
    <source>
        <dbReference type="ARBA" id="ARBA00022833"/>
    </source>
</evidence>
<feature type="zinc finger region" evidence="8">
    <location>
        <begin position="3"/>
        <end position="34"/>
    </location>
</feature>
<evidence type="ECO:0000256" key="6">
    <source>
        <dbReference type="ARBA" id="ARBA00023125"/>
    </source>
</evidence>
<evidence type="ECO:0000313" key="12">
    <source>
        <dbReference type="Proteomes" id="UP000004594"/>
    </source>
</evidence>
<dbReference type="NCBIfam" id="TIGR00244">
    <property type="entry name" value="transcriptional regulator NrdR"/>
    <property type="match status" value="1"/>
</dbReference>
<gene>
    <name evidence="8 11" type="primary">nrdR</name>
    <name evidence="11" type="ORF">HMPREF9220_1208</name>
</gene>
<dbReference type="GO" id="GO:0005524">
    <property type="term" value="F:ATP binding"/>
    <property type="evidence" value="ECO:0007669"/>
    <property type="project" value="UniProtKB-UniRule"/>
</dbReference>
<dbReference type="InterPro" id="IPR003796">
    <property type="entry name" value="RNR_NrdR-like"/>
</dbReference>
<evidence type="ECO:0000313" key="11">
    <source>
        <dbReference type="EMBL" id="EFR43273.1"/>
    </source>
</evidence>
<keyword evidence="4 8" id="KW-0067">ATP-binding</keyword>
<dbReference type="HAMAP" id="MF_00440">
    <property type="entry name" value="NrdR"/>
    <property type="match status" value="1"/>
</dbReference>
<dbReference type="AlphaFoldDB" id="E4L7H7"/>
<dbReference type="PANTHER" id="PTHR30455">
    <property type="entry name" value="TRANSCRIPTIONAL REPRESSOR NRDR"/>
    <property type="match status" value="1"/>
</dbReference>
<keyword evidence="8" id="KW-0863">Zinc-finger</keyword>
<comment type="similarity">
    <text evidence="8">Belongs to the NrdR family.</text>
</comment>
<keyword evidence="3 8" id="KW-0862">Zinc</keyword>
<dbReference type="GO" id="GO:0008270">
    <property type="term" value="F:zinc ion binding"/>
    <property type="evidence" value="ECO:0007669"/>
    <property type="project" value="UniProtKB-UniRule"/>
</dbReference>
<evidence type="ECO:0000256" key="2">
    <source>
        <dbReference type="ARBA" id="ARBA00022741"/>
    </source>
</evidence>
<dbReference type="eggNOG" id="COG1327">
    <property type="taxonomic scope" value="Bacteria"/>
</dbReference>
<evidence type="ECO:0000256" key="9">
    <source>
        <dbReference type="SAM" id="MobiDB-lite"/>
    </source>
</evidence>
<dbReference type="EMBL" id="AENT01000004">
    <property type="protein sequence ID" value="EFR43273.1"/>
    <property type="molecule type" value="Genomic_DNA"/>
</dbReference>
<dbReference type="OrthoDB" id="9807461at2"/>
<organism evidence="11 12">
    <name type="scientific">Dialister micraerophilus UPII 345-E</name>
    <dbReference type="NCBI Taxonomy" id="910314"/>
    <lineage>
        <taxon>Bacteria</taxon>
        <taxon>Bacillati</taxon>
        <taxon>Bacillota</taxon>
        <taxon>Negativicutes</taxon>
        <taxon>Veillonellales</taxon>
        <taxon>Veillonellaceae</taxon>
        <taxon>Dialister</taxon>
    </lineage>
</organism>
<dbReference type="Pfam" id="PF22811">
    <property type="entry name" value="Zn_ribbon_NrdR"/>
    <property type="match status" value="1"/>
</dbReference>
<dbReference type="GO" id="GO:0003677">
    <property type="term" value="F:DNA binding"/>
    <property type="evidence" value="ECO:0007669"/>
    <property type="project" value="UniProtKB-KW"/>
</dbReference>
<feature type="region of interest" description="Disordered" evidence="9">
    <location>
        <begin position="1"/>
        <end position="22"/>
    </location>
</feature>
<feature type="domain" description="ATP-cone" evidence="10">
    <location>
        <begin position="49"/>
        <end position="139"/>
    </location>
</feature>
<dbReference type="GO" id="GO:0045892">
    <property type="term" value="P:negative regulation of DNA-templated transcription"/>
    <property type="evidence" value="ECO:0007669"/>
    <property type="project" value="UniProtKB-UniRule"/>
</dbReference>
<sequence>MKCPFCKNKDTKVTDSRDTDDGTSIRRRRQCLTCKKRFTTYESIESTPVRVIKKDGTRELFDKNKIRNGLIRACEKRNISTEQIEQVVEKIEIKVYNALKQEIYTETIGNWIMEELKELDQVSYVRFASVYREFKDLESFMSELRMLMRKESNENSLDKEVKENKKL</sequence>
<feature type="compositionally biased region" description="Basic and acidic residues" evidence="9">
    <location>
        <begin position="7"/>
        <end position="22"/>
    </location>
</feature>
<dbReference type="InterPro" id="IPR005144">
    <property type="entry name" value="ATP-cone_dom"/>
</dbReference>
<dbReference type="InterPro" id="IPR055173">
    <property type="entry name" value="NrdR-like_N"/>
</dbReference>
<dbReference type="Proteomes" id="UP000004594">
    <property type="component" value="Unassembled WGS sequence"/>
</dbReference>
<name>E4L7H7_9FIRM</name>
<keyword evidence="7 8" id="KW-0804">Transcription</keyword>
<keyword evidence="6 8" id="KW-0238">DNA-binding</keyword>
<protein>
    <recommendedName>
        <fullName evidence="8">Transcriptional repressor NrdR</fullName>
    </recommendedName>
</protein>
<evidence type="ECO:0000256" key="1">
    <source>
        <dbReference type="ARBA" id="ARBA00022491"/>
    </source>
</evidence>
<keyword evidence="8" id="KW-0479">Metal-binding</keyword>
<keyword evidence="2 8" id="KW-0547">Nucleotide-binding</keyword>
<reference evidence="11 12" key="1">
    <citation type="submission" date="2010-11" db="EMBL/GenBank/DDBJ databases">
        <authorList>
            <person name="Durkin A.S."/>
            <person name="Madupu R."/>
            <person name="Torralba M."/>
            <person name="Gillis M."/>
            <person name="Methe B."/>
            <person name="Sutton G."/>
            <person name="Nelson K.E."/>
        </authorList>
    </citation>
    <scope>NUCLEOTIDE SEQUENCE [LARGE SCALE GENOMIC DNA]</scope>
    <source>
        <strain evidence="11 12">UPII 345-E</strain>
    </source>
</reference>